<reference evidence="2 3" key="1">
    <citation type="submission" date="2023-01" db="EMBL/GenBank/DDBJ databases">
        <title>Characterization of estradiol degrading bacteria Microbacterium sp. MZT7 and reveal degrading genes through genome analysis.</title>
        <authorList>
            <person name="Hao P."/>
            <person name="Gao Y."/>
        </authorList>
    </citation>
    <scope>NUCLEOTIDE SEQUENCE [LARGE SCALE GENOMIC DNA]</scope>
    <source>
        <strain evidence="2 3">MZT7</strain>
    </source>
</reference>
<protein>
    <recommendedName>
        <fullName evidence="4">Transmembrane protein</fullName>
    </recommendedName>
</protein>
<name>A0ABY3RR00_9MICO</name>
<keyword evidence="1" id="KW-1133">Transmembrane helix</keyword>
<feature type="transmembrane region" description="Helical" evidence="1">
    <location>
        <begin position="47"/>
        <end position="72"/>
    </location>
</feature>
<feature type="transmembrane region" description="Helical" evidence="1">
    <location>
        <begin position="21"/>
        <end position="41"/>
    </location>
</feature>
<keyword evidence="1" id="KW-0812">Transmembrane</keyword>
<organism evidence="2 3">
    <name type="scientific">Microbacterium resistens</name>
    <dbReference type="NCBI Taxonomy" id="156977"/>
    <lineage>
        <taxon>Bacteria</taxon>
        <taxon>Bacillati</taxon>
        <taxon>Actinomycetota</taxon>
        <taxon>Actinomycetes</taxon>
        <taxon>Micrococcales</taxon>
        <taxon>Microbacteriaceae</taxon>
        <taxon>Microbacterium</taxon>
    </lineage>
</organism>
<sequence length="147" mass="14606">MSQESETASSSLAARARTTGATCFVCTVTLAIVAALFFWGVTVDAAFLGAAVVSCVLAVLMFLLGAIAVPLPRLRPAALATRRAVRILTVVVLGVGIGGGGVALLLAGLRGSVIGMLSAGALMLMSLLLANVAGSVGGVLVRRGPDA</sequence>
<dbReference type="RefSeq" id="WP_219086850.1">
    <property type="nucleotide sequence ID" value="NZ_CP082781.1"/>
</dbReference>
<feature type="transmembrane region" description="Helical" evidence="1">
    <location>
        <begin position="84"/>
        <end position="107"/>
    </location>
</feature>
<dbReference type="EMBL" id="CP082781">
    <property type="protein sequence ID" value="UGS25305.1"/>
    <property type="molecule type" value="Genomic_DNA"/>
</dbReference>
<keyword evidence="3" id="KW-1185">Reference proteome</keyword>
<evidence type="ECO:0000256" key="1">
    <source>
        <dbReference type="SAM" id="Phobius"/>
    </source>
</evidence>
<gene>
    <name evidence="2" type="ORF">K8F61_11470</name>
</gene>
<keyword evidence="1" id="KW-0472">Membrane</keyword>
<dbReference type="Proteomes" id="UP001199642">
    <property type="component" value="Chromosome"/>
</dbReference>
<feature type="transmembrane region" description="Helical" evidence="1">
    <location>
        <begin position="113"/>
        <end position="141"/>
    </location>
</feature>
<evidence type="ECO:0008006" key="4">
    <source>
        <dbReference type="Google" id="ProtNLM"/>
    </source>
</evidence>
<evidence type="ECO:0000313" key="3">
    <source>
        <dbReference type="Proteomes" id="UP001199642"/>
    </source>
</evidence>
<accession>A0ABY3RR00</accession>
<evidence type="ECO:0000313" key="2">
    <source>
        <dbReference type="EMBL" id="UGS25305.1"/>
    </source>
</evidence>
<proteinExistence type="predicted"/>